<evidence type="ECO:0000313" key="3">
    <source>
        <dbReference type="EMBL" id="MBB6429800.1"/>
    </source>
</evidence>
<keyword evidence="4" id="KW-1185">Reference proteome</keyword>
<organism evidence="3 4">
    <name type="scientific">Algisphaera agarilytica</name>
    <dbReference type="NCBI Taxonomy" id="1385975"/>
    <lineage>
        <taxon>Bacteria</taxon>
        <taxon>Pseudomonadati</taxon>
        <taxon>Planctomycetota</taxon>
        <taxon>Phycisphaerae</taxon>
        <taxon>Phycisphaerales</taxon>
        <taxon>Phycisphaeraceae</taxon>
        <taxon>Algisphaera</taxon>
    </lineage>
</organism>
<dbReference type="PANTHER" id="PTHR39452:SF1">
    <property type="entry name" value="CHEY-P PHOSPHATASE CHEX"/>
    <property type="match status" value="1"/>
</dbReference>
<dbReference type="EMBL" id="JACHGY010000001">
    <property type="protein sequence ID" value="MBB6429800.1"/>
    <property type="molecule type" value="Genomic_DNA"/>
</dbReference>
<dbReference type="CDD" id="cd17906">
    <property type="entry name" value="CheX"/>
    <property type="match status" value="1"/>
</dbReference>
<dbReference type="Pfam" id="PF13690">
    <property type="entry name" value="CheX"/>
    <property type="match status" value="1"/>
</dbReference>
<accession>A0A7X0H5U2</accession>
<comment type="caution">
    <text evidence="3">The sequence shown here is derived from an EMBL/GenBank/DDBJ whole genome shotgun (WGS) entry which is preliminary data.</text>
</comment>
<sequence>MDSQFIIPFIDSVTNVFETMLQLKVEVGTPSIKPAESESHDVSGIIGMSGDVEGTIVLGFPTASAERAVAVFTGMEMDSKHEDFADAIGELVNMVSGGAKAKFTDRKVSITCPSVIVGQHHTVTGRKDILTIHIPVECDLGNFSVDVSIRDALASEAAA</sequence>
<dbReference type="GO" id="GO:0006935">
    <property type="term" value="P:chemotaxis"/>
    <property type="evidence" value="ECO:0007669"/>
    <property type="project" value="UniProtKB-KW"/>
</dbReference>
<dbReference type="SUPFAM" id="SSF103039">
    <property type="entry name" value="CheC-like"/>
    <property type="match status" value="1"/>
</dbReference>
<dbReference type="RefSeq" id="WP_184677362.1">
    <property type="nucleotide sequence ID" value="NZ_JACHGY010000001.1"/>
</dbReference>
<protein>
    <submittedName>
        <fullName evidence="3">Chemotaxis protein CheX</fullName>
    </submittedName>
</protein>
<dbReference type="Proteomes" id="UP000541810">
    <property type="component" value="Unassembled WGS sequence"/>
</dbReference>
<dbReference type="InterPro" id="IPR038756">
    <property type="entry name" value="CheX-like"/>
</dbReference>
<feature type="domain" description="Chemotaxis phosphatase CheX-like" evidence="2">
    <location>
        <begin position="42"/>
        <end position="136"/>
    </location>
</feature>
<dbReference type="AlphaFoldDB" id="A0A7X0H5U2"/>
<reference evidence="3 4" key="1">
    <citation type="submission" date="2020-08" db="EMBL/GenBank/DDBJ databases">
        <title>Genomic Encyclopedia of Type Strains, Phase IV (KMG-IV): sequencing the most valuable type-strain genomes for metagenomic binning, comparative biology and taxonomic classification.</title>
        <authorList>
            <person name="Goeker M."/>
        </authorList>
    </citation>
    <scope>NUCLEOTIDE SEQUENCE [LARGE SCALE GENOMIC DNA]</scope>
    <source>
        <strain evidence="3 4">DSM 103725</strain>
    </source>
</reference>
<keyword evidence="1" id="KW-0145">Chemotaxis</keyword>
<proteinExistence type="predicted"/>
<dbReference type="InterPro" id="IPR028976">
    <property type="entry name" value="CheC-like_sf"/>
</dbReference>
<evidence type="ECO:0000313" key="4">
    <source>
        <dbReference type="Proteomes" id="UP000541810"/>
    </source>
</evidence>
<evidence type="ECO:0000256" key="1">
    <source>
        <dbReference type="ARBA" id="ARBA00022500"/>
    </source>
</evidence>
<dbReference type="Gene3D" id="3.40.1550.10">
    <property type="entry name" value="CheC-like"/>
    <property type="match status" value="1"/>
</dbReference>
<dbReference type="PANTHER" id="PTHR39452">
    <property type="entry name" value="CHEY-P PHOSPHATASE CHEX"/>
    <property type="match status" value="1"/>
</dbReference>
<evidence type="ECO:0000259" key="2">
    <source>
        <dbReference type="Pfam" id="PF13690"/>
    </source>
</evidence>
<name>A0A7X0H5U2_9BACT</name>
<dbReference type="InterPro" id="IPR028051">
    <property type="entry name" value="CheX-like_dom"/>
</dbReference>
<gene>
    <name evidence="3" type="ORF">HNQ40_001606</name>
</gene>